<protein>
    <recommendedName>
        <fullName evidence="9">PGAP1-like protein</fullName>
    </recommendedName>
</protein>
<dbReference type="SUPFAM" id="SSF53474">
    <property type="entry name" value="alpha/beta-Hydrolases"/>
    <property type="match status" value="1"/>
</dbReference>
<feature type="domain" description="DUF676" evidence="5">
    <location>
        <begin position="10"/>
        <end position="159"/>
    </location>
</feature>
<dbReference type="EMBL" id="JAVDSB010000004">
    <property type="protein sequence ID" value="MDR6551908.1"/>
    <property type="molecule type" value="Genomic_DNA"/>
</dbReference>
<dbReference type="Gene3D" id="3.40.50.1820">
    <property type="entry name" value="alpha/beta hydrolase"/>
    <property type="match status" value="1"/>
</dbReference>
<comment type="caution">
    <text evidence="7">The sequence shown here is derived from an EMBL/GenBank/DDBJ whole genome shotgun (WGS) entry which is preliminary data.</text>
</comment>
<keyword evidence="3" id="KW-0256">Endoplasmic reticulum</keyword>
<evidence type="ECO:0000313" key="8">
    <source>
        <dbReference type="Proteomes" id="UP001267290"/>
    </source>
</evidence>
<dbReference type="InterPro" id="IPR029058">
    <property type="entry name" value="AB_hydrolase_fold"/>
</dbReference>
<evidence type="ECO:0000256" key="1">
    <source>
        <dbReference type="ARBA" id="ARBA00004240"/>
    </source>
</evidence>
<dbReference type="Pfam" id="PF05057">
    <property type="entry name" value="DUF676"/>
    <property type="match status" value="1"/>
</dbReference>
<gene>
    <name evidence="7" type="ORF">J2736_003097</name>
</gene>
<dbReference type="Pfam" id="PF20284">
    <property type="entry name" value="CTD8"/>
    <property type="match status" value="1"/>
</dbReference>
<dbReference type="PANTHER" id="PTHR48182">
    <property type="entry name" value="PROTEIN SERAC1"/>
    <property type="match status" value="1"/>
</dbReference>
<sequence>MGAIEFVSKQNNKNLVLFIHGFTGSNETWKNEHGEGFPNMLLEESDIRNQFDIAYISYYTSLIDLYGIKSKTNKILRMFNFSPGAAKRNLGIEKLGEFVQAVIRYQCEQYENIIIIAHSMGGLVAKSYILSELLEQGELAKVKLFISLAVPHLGTDWSKLGEKLFKNVQAVDLNPLSSVLTQINRAWIENSNTPLTVCFYGQYDDVVTEESAILLQSKKPEKVPCDDDHNTITRPSNKERLVYVAARSVLQKFAKASVTKQPLQVQEFVDQGQLDDEIFVIRLLVADVHNSQISSAKQTFFNAEYMRKILVNQGEQAIALLTDLYVKIEFFYSIAFGKLMSNELKDSNHLVTYVHEQIVKEPELLKCAIPLLSSLHKTGMLHQLMNKLDKDLWWAQGHNIQTIEEFRKARGL</sequence>
<organism evidence="7 8">
    <name type="scientific">Paenibacillus qinlingensis</name>
    <dbReference type="NCBI Taxonomy" id="1837343"/>
    <lineage>
        <taxon>Bacteria</taxon>
        <taxon>Bacillati</taxon>
        <taxon>Bacillota</taxon>
        <taxon>Bacilli</taxon>
        <taxon>Bacillales</taxon>
        <taxon>Paenibacillaceae</taxon>
        <taxon>Paenibacillus</taxon>
    </lineage>
</organism>
<evidence type="ECO:0000256" key="3">
    <source>
        <dbReference type="ARBA" id="ARBA00022824"/>
    </source>
</evidence>
<name>A0ABU1NWP7_9BACL</name>
<proteinExistence type="predicted"/>
<evidence type="ECO:0000256" key="2">
    <source>
        <dbReference type="ARBA" id="ARBA00004370"/>
    </source>
</evidence>
<dbReference type="RefSeq" id="WP_310499461.1">
    <property type="nucleotide sequence ID" value="NZ_JAVDSB010000004.1"/>
</dbReference>
<dbReference type="InterPro" id="IPR007751">
    <property type="entry name" value="DUF676_lipase-like"/>
</dbReference>
<dbReference type="InterPro" id="IPR046912">
    <property type="entry name" value="ABC-3C_CTD8"/>
</dbReference>
<evidence type="ECO:0000256" key="4">
    <source>
        <dbReference type="ARBA" id="ARBA00023136"/>
    </source>
</evidence>
<evidence type="ECO:0008006" key="9">
    <source>
        <dbReference type="Google" id="ProtNLM"/>
    </source>
</evidence>
<keyword evidence="8" id="KW-1185">Reference proteome</keyword>
<feature type="domain" description="ABC-three component systems C-terminal" evidence="6">
    <location>
        <begin position="270"/>
        <end position="396"/>
    </location>
</feature>
<evidence type="ECO:0000259" key="5">
    <source>
        <dbReference type="Pfam" id="PF05057"/>
    </source>
</evidence>
<dbReference type="InterPro" id="IPR052374">
    <property type="entry name" value="SERAC1"/>
</dbReference>
<reference evidence="7 8" key="1">
    <citation type="submission" date="2023-07" db="EMBL/GenBank/DDBJ databases">
        <title>Sorghum-associated microbial communities from plants grown in Nebraska, USA.</title>
        <authorList>
            <person name="Schachtman D."/>
        </authorList>
    </citation>
    <scope>NUCLEOTIDE SEQUENCE [LARGE SCALE GENOMIC DNA]</scope>
    <source>
        <strain evidence="7 8">CC258</strain>
    </source>
</reference>
<comment type="subcellular location">
    <subcellularLocation>
        <location evidence="1">Endoplasmic reticulum</location>
    </subcellularLocation>
    <subcellularLocation>
        <location evidence="2">Membrane</location>
    </subcellularLocation>
</comment>
<dbReference type="PANTHER" id="PTHR48182:SF2">
    <property type="entry name" value="PROTEIN SERAC1"/>
    <property type="match status" value="1"/>
</dbReference>
<evidence type="ECO:0000313" key="7">
    <source>
        <dbReference type="EMBL" id="MDR6551908.1"/>
    </source>
</evidence>
<keyword evidence="4" id="KW-0472">Membrane</keyword>
<dbReference type="Proteomes" id="UP001267290">
    <property type="component" value="Unassembled WGS sequence"/>
</dbReference>
<accession>A0ABU1NWP7</accession>
<evidence type="ECO:0000259" key="6">
    <source>
        <dbReference type="Pfam" id="PF20284"/>
    </source>
</evidence>